<accession>A0AAP0NS90</accession>
<dbReference type="PANTHER" id="PTHR34191:SF23">
    <property type="entry name" value="ABA-INDUCIBLE PROTEIN-LIKE"/>
    <property type="match status" value="1"/>
</dbReference>
<protein>
    <submittedName>
        <fullName evidence="2">Uncharacterized protein</fullName>
    </submittedName>
</protein>
<keyword evidence="3" id="KW-1185">Reference proteome</keyword>
<gene>
    <name evidence="2" type="ORF">Syun_021408</name>
</gene>
<name>A0AAP0NS90_9MAGN</name>
<feature type="compositionally biased region" description="Polar residues" evidence="1">
    <location>
        <begin position="1"/>
        <end position="10"/>
    </location>
</feature>
<evidence type="ECO:0000313" key="3">
    <source>
        <dbReference type="Proteomes" id="UP001420932"/>
    </source>
</evidence>
<evidence type="ECO:0000313" key="2">
    <source>
        <dbReference type="EMBL" id="KAK9114611.1"/>
    </source>
</evidence>
<evidence type="ECO:0000256" key="1">
    <source>
        <dbReference type="SAM" id="MobiDB-lite"/>
    </source>
</evidence>
<dbReference type="AlphaFoldDB" id="A0AAP0NS90"/>
<feature type="region of interest" description="Disordered" evidence="1">
    <location>
        <begin position="1"/>
        <end position="23"/>
    </location>
</feature>
<comment type="caution">
    <text evidence="2">The sequence shown here is derived from an EMBL/GenBank/DDBJ whole genome shotgun (WGS) entry which is preliminary data.</text>
</comment>
<dbReference type="Proteomes" id="UP001420932">
    <property type="component" value="Unassembled WGS sequence"/>
</dbReference>
<dbReference type="PANTHER" id="PTHR34191">
    <property type="entry name" value="LATE EMBRYOGENESIS ABUNDANT PROTEIN (LEA) FAMILY PROTEIN"/>
    <property type="match status" value="1"/>
</dbReference>
<reference evidence="2 3" key="1">
    <citation type="submission" date="2024-01" db="EMBL/GenBank/DDBJ databases">
        <title>Genome assemblies of Stephania.</title>
        <authorList>
            <person name="Yang L."/>
        </authorList>
    </citation>
    <scope>NUCLEOTIDE SEQUENCE [LARGE SCALE GENOMIC DNA]</scope>
    <source>
        <strain evidence="2">YNDBR</strain>
        <tissue evidence="2">Leaf</tissue>
    </source>
</reference>
<dbReference type="EMBL" id="JBBNAF010000009">
    <property type="protein sequence ID" value="KAK9114611.1"/>
    <property type="molecule type" value="Genomic_DNA"/>
</dbReference>
<organism evidence="2 3">
    <name type="scientific">Stephania yunnanensis</name>
    <dbReference type="NCBI Taxonomy" id="152371"/>
    <lineage>
        <taxon>Eukaryota</taxon>
        <taxon>Viridiplantae</taxon>
        <taxon>Streptophyta</taxon>
        <taxon>Embryophyta</taxon>
        <taxon>Tracheophyta</taxon>
        <taxon>Spermatophyta</taxon>
        <taxon>Magnoliopsida</taxon>
        <taxon>Ranunculales</taxon>
        <taxon>Menispermaceae</taxon>
        <taxon>Menispermoideae</taxon>
        <taxon>Cissampelideae</taxon>
        <taxon>Stephania</taxon>
    </lineage>
</organism>
<proteinExistence type="predicted"/>
<dbReference type="InterPro" id="IPR039624">
    <property type="entry name" value="LEA1/2/D7/KIN2"/>
</dbReference>
<sequence length="134" mass="15240">MSSDKSQDMSFQAGEAKGQLEVKKDDLMGKASNAAQSAKESCQKAGETVKAKAQDAADASREATLRLRRERLAREKERGRGREFRERALLFDVAVDNGRNECLLRRDFQMMQTHILRVMQDHALTQDQLREVQD</sequence>